<gene>
    <name evidence="1" type="ORF">ANANG_G00066070</name>
</gene>
<sequence>MGRSGSQFLVPSHSLNYCCCGSHCCPGPVKKSLNARSCDACVGKYSATLKSESSRLAFPALLHCLRFSICVRAAGAGNLPSEHDCSSVGGVWVKVHGICFRPRPEAEQPWFAFKDASIL</sequence>
<evidence type="ECO:0000313" key="1">
    <source>
        <dbReference type="EMBL" id="KAG5852768.1"/>
    </source>
</evidence>
<keyword evidence="2" id="KW-1185">Reference proteome</keyword>
<reference evidence="1" key="1">
    <citation type="submission" date="2021-01" db="EMBL/GenBank/DDBJ databases">
        <title>A chromosome-scale assembly of European eel, Anguilla anguilla.</title>
        <authorList>
            <person name="Henkel C."/>
            <person name="Jong-Raadsen S.A."/>
            <person name="Dufour S."/>
            <person name="Weltzien F.-A."/>
            <person name="Palstra A.P."/>
            <person name="Pelster B."/>
            <person name="Spaink H.P."/>
            <person name="Van Den Thillart G.E."/>
            <person name="Jansen H."/>
            <person name="Zahm M."/>
            <person name="Klopp C."/>
            <person name="Cedric C."/>
            <person name="Louis A."/>
            <person name="Berthelot C."/>
            <person name="Parey E."/>
            <person name="Roest Crollius H."/>
            <person name="Montfort J."/>
            <person name="Robinson-Rechavi M."/>
            <person name="Bucao C."/>
            <person name="Bouchez O."/>
            <person name="Gislard M."/>
            <person name="Lluch J."/>
            <person name="Milhes M."/>
            <person name="Lampietro C."/>
            <person name="Lopez Roques C."/>
            <person name="Donnadieu C."/>
            <person name="Braasch I."/>
            <person name="Desvignes T."/>
            <person name="Postlethwait J."/>
            <person name="Bobe J."/>
            <person name="Guiguen Y."/>
            <person name="Dirks R."/>
        </authorList>
    </citation>
    <scope>NUCLEOTIDE SEQUENCE</scope>
    <source>
        <strain evidence="1">Tag_6206</strain>
        <tissue evidence="1">Liver</tissue>
    </source>
</reference>
<organism evidence="1 2">
    <name type="scientific">Anguilla anguilla</name>
    <name type="common">European freshwater eel</name>
    <name type="synonym">Muraena anguilla</name>
    <dbReference type="NCBI Taxonomy" id="7936"/>
    <lineage>
        <taxon>Eukaryota</taxon>
        <taxon>Metazoa</taxon>
        <taxon>Chordata</taxon>
        <taxon>Craniata</taxon>
        <taxon>Vertebrata</taxon>
        <taxon>Euteleostomi</taxon>
        <taxon>Actinopterygii</taxon>
        <taxon>Neopterygii</taxon>
        <taxon>Teleostei</taxon>
        <taxon>Anguilliformes</taxon>
        <taxon>Anguillidae</taxon>
        <taxon>Anguilla</taxon>
    </lineage>
</organism>
<dbReference type="AlphaFoldDB" id="A0A9D3MRN0"/>
<evidence type="ECO:0000313" key="2">
    <source>
        <dbReference type="Proteomes" id="UP001044222"/>
    </source>
</evidence>
<protein>
    <submittedName>
        <fullName evidence="1">Uncharacterized protein</fullName>
    </submittedName>
</protein>
<dbReference type="Proteomes" id="UP001044222">
    <property type="component" value="Unassembled WGS sequence"/>
</dbReference>
<dbReference type="EMBL" id="JAFIRN010000003">
    <property type="protein sequence ID" value="KAG5852768.1"/>
    <property type="molecule type" value="Genomic_DNA"/>
</dbReference>
<comment type="caution">
    <text evidence="1">The sequence shown here is derived from an EMBL/GenBank/DDBJ whole genome shotgun (WGS) entry which is preliminary data.</text>
</comment>
<name>A0A9D3MRN0_ANGAN</name>
<accession>A0A9D3MRN0</accession>
<proteinExistence type="predicted"/>